<dbReference type="PIRSF" id="PIRSF000126">
    <property type="entry name" value="11-beta-HSD1"/>
    <property type="match status" value="1"/>
</dbReference>
<evidence type="ECO:0000313" key="4">
    <source>
        <dbReference type="EMBL" id="PJZ94820.1"/>
    </source>
</evidence>
<name>A0A2N0BE31_9LEPT</name>
<dbReference type="GO" id="GO:0016491">
    <property type="term" value="F:oxidoreductase activity"/>
    <property type="evidence" value="ECO:0007669"/>
    <property type="project" value="UniProtKB-KW"/>
</dbReference>
<dbReference type="GO" id="GO:0016020">
    <property type="term" value="C:membrane"/>
    <property type="evidence" value="ECO:0007669"/>
    <property type="project" value="TreeGrafter"/>
</dbReference>
<dbReference type="PANTHER" id="PTHR44196">
    <property type="entry name" value="DEHYDROGENASE/REDUCTASE SDR FAMILY MEMBER 7B"/>
    <property type="match status" value="1"/>
</dbReference>
<protein>
    <submittedName>
        <fullName evidence="4">Short-chain dehydrogenase</fullName>
    </submittedName>
</protein>
<dbReference type="PRINTS" id="PR00080">
    <property type="entry name" value="SDRFAMILY"/>
</dbReference>
<keyword evidence="2" id="KW-0560">Oxidoreductase</keyword>
<dbReference type="PANTHER" id="PTHR44196:SF2">
    <property type="entry name" value="SHORT-CHAIN DEHYDROGENASE-RELATED"/>
    <property type="match status" value="1"/>
</dbReference>
<organism evidence="4">
    <name type="scientific">Leptospira ellisii</name>
    <dbReference type="NCBI Taxonomy" id="2023197"/>
    <lineage>
        <taxon>Bacteria</taxon>
        <taxon>Pseudomonadati</taxon>
        <taxon>Spirochaetota</taxon>
        <taxon>Spirochaetia</taxon>
        <taxon>Leptospirales</taxon>
        <taxon>Leptospiraceae</taxon>
        <taxon>Leptospira</taxon>
    </lineage>
</organism>
<accession>A0A2N0BE31</accession>
<evidence type="ECO:0000256" key="1">
    <source>
        <dbReference type="ARBA" id="ARBA00006484"/>
    </source>
</evidence>
<dbReference type="EMBL" id="NPEF01000003">
    <property type="protein sequence ID" value="PJZ94820.1"/>
    <property type="molecule type" value="Genomic_DNA"/>
</dbReference>
<dbReference type="OrthoDB" id="9808814at2"/>
<gene>
    <name evidence="4" type="ORF">CH379_00580</name>
</gene>
<reference evidence="4" key="1">
    <citation type="submission" date="2017-07" db="EMBL/GenBank/DDBJ databases">
        <title>Leptospira spp. isolated from tropical soils.</title>
        <authorList>
            <person name="Thibeaux R."/>
            <person name="Iraola G."/>
            <person name="Ferres I."/>
            <person name="Bierque E."/>
            <person name="Girault D."/>
            <person name="Soupe-Gilbert M.-E."/>
            <person name="Picardeau M."/>
            <person name="Goarant C."/>
        </authorList>
    </citation>
    <scope>NUCLEOTIDE SEQUENCE [LARGE SCALE GENOMIC DNA]</scope>
    <source>
        <strain evidence="4">ATI7-C-A5</strain>
    </source>
</reference>
<dbReference type="Gene3D" id="3.40.50.720">
    <property type="entry name" value="NAD(P)-binding Rossmann-like Domain"/>
    <property type="match status" value="1"/>
</dbReference>
<evidence type="ECO:0000256" key="2">
    <source>
        <dbReference type="ARBA" id="ARBA00023002"/>
    </source>
</evidence>
<dbReference type="InterPro" id="IPR036291">
    <property type="entry name" value="NAD(P)-bd_dom_sf"/>
</dbReference>
<comment type="similarity">
    <text evidence="1 3">Belongs to the short-chain dehydrogenases/reductases (SDR) family.</text>
</comment>
<dbReference type="CDD" id="cd05233">
    <property type="entry name" value="SDR_c"/>
    <property type="match status" value="1"/>
</dbReference>
<dbReference type="AlphaFoldDB" id="A0A2N0BE31"/>
<comment type="caution">
    <text evidence="4">The sequence shown here is derived from an EMBL/GenBank/DDBJ whole genome shotgun (WGS) entry which is preliminary data.</text>
</comment>
<dbReference type="SUPFAM" id="SSF51735">
    <property type="entry name" value="NAD(P)-binding Rossmann-fold domains"/>
    <property type="match status" value="1"/>
</dbReference>
<proteinExistence type="inferred from homology"/>
<dbReference type="PRINTS" id="PR00081">
    <property type="entry name" value="GDHRDH"/>
</dbReference>
<dbReference type="InterPro" id="IPR002347">
    <property type="entry name" value="SDR_fam"/>
</dbReference>
<dbReference type="Pfam" id="PF00106">
    <property type="entry name" value="adh_short"/>
    <property type="match status" value="1"/>
</dbReference>
<evidence type="ECO:0000256" key="3">
    <source>
        <dbReference type="RuleBase" id="RU000363"/>
    </source>
</evidence>
<sequence length="264" mass="28987">MAKTAIITGGTVGIGYELSKLIAADGYDLILVARNEKTLKSVKKEIESSYRVQVETLSADLSDPKAPKKIFDFAKKSKAVVEILVNNAGFGTSGRYDRMDLEKEMDMIQVNVTALAELTHRFLQGMVERKSGKILNVASTSSFQPGPNMANYYAGKAYVLSFSEAVYEDVKDDGVTVTVLCPGPTKTEFFERADITKSKLLNNPLAPMMSAQSVARLVKIGYDALKKGKPVVIAGIFNWLLAQSVRFTPRFVVRKIAKFINQNG</sequence>